<feature type="domain" description="Aminopeptidase N-like N-terminal" evidence="14">
    <location>
        <begin position="19"/>
        <end position="201"/>
    </location>
</feature>
<dbReference type="InterPro" id="IPR027268">
    <property type="entry name" value="Peptidase_M4/M1_CTD_sf"/>
</dbReference>
<keyword evidence="4 9" id="KW-0479">Metal-binding</keyword>
<dbReference type="OrthoDB" id="10031169at2759"/>
<dbReference type="STRING" id="857566.A0A1E3PDX0"/>
<name>A0A1E3PDX0_9ASCO</name>
<dbReference type="Gene3D" id="2.60.40.1910">
    <property type="match status" value="1"/>
</dbReference>
<keyword evidence="6 9" id="KW-0862">Zinc</keyword>
<evidence type="ECO:0000256" key="3">
    <source>
        <dbReference type="ARBA" id="ARBA00022670"/>
    </source>
</evidence>
<dbReference type="PANTHER" id="PTHR11533:SF174">
    <property type="entry name" value="PUROMYCIN-SENSITIVE AMINOPEPTIDASE-RELATED"/>
    <property type="match status" value="1"/>
</dbReference>
<dbReference type="Pfam" id="PF17900">
    <property type="entry name" value="Peptidase_M1_N"/>
    <property type="match status" value="1"/>
</dbReference>
<evidence type="ECO:0000256" key="11">
    <source>
        <dbReference type="RuleBase" id="RU364040"/>
    </source>
</evidence>
<feature type="domain" description="Peptidase M1 membrane alanine aminopeptidase" evidence="12">
    <location>
        <begin position="235"/>
        <end position="452"/>
    </location>
</feature>
<dbReference type="InterPro" id="IPR042097">
    <property type="entry name" value="Aminopeptidase_N-like_N_sf"/>
</dbReference>
<evidence type="ECO:0000259" key="12">
    <source>
        <dbReference type="Pfam" id="PF01433"/>
    </source>
</evidence>
<dbReference type="GO" id="GO:0043171">
    <property type="term" value="P:peptide catabolic process"/>
    <property type="evidence" value="ECO:0007669"/>
    <property type="project" value="TreeGrafter"/>
</dbReference>
<dbReference type="Pfam" id="PF01433">
    <property type="entry name" value="Peptidase_M1"/>
    <property type="match status" value="1"/>
</dbReference>
<dbReference type="GO" id="GO:0061957">
    <property type="term" value="C:NVT complex"/>
    <property type="evidence" value="ECO:0007669"/>
    <property type="project" value="EnsemblFungi"/>
</dbReference>
<sequence length="863" mass="96542">MCNSTTLEEPRQLLPTNVKPLNYDVVLEPKFDNFSFDGTVKIELQVNEDSTTVAVNSLDIVIHESSIISDGKTQSCSVSFNDDDQSAIFTFADSIAAGSTAVLSITFTGELNDKMAGFYRSSYEEDGVTKYLATTQMEPTDCRRAFPCFDEPALKATYDITLIADEKLTCLSNMDVKSEISLGNGQKSVAFNKTPLMSTYLVAFIVGELKYVEVTDFRIPVRVYATPGLELQGKFSCELASKTLKFFEDTFDIPFPLPKMDMVAIHDFSAGAMENWGLVTYRVVDLLFDESTASSSTKQRVAEVVQHELAHQWFGNLVTMDWWDGLWLNEGFATWMSWYSCNAFYPEWKVWEMYVTDNLQSALRLDGLRSSHPVQVPVKRADEINQIFDAISYSKGSAVLMMISRWLGEEDFIKGVSAYLKKHQYGNTKTADLWEALSEASGKDVVSVMDIWTKEVGYPVVTVTESEKTINIKQNRFLTTGDVKPEEDNVIYPVFLGLNTNDGFVNDFALTERETTIEVNNTDFIKLNTNHSGIYRTLYTPERVAKLGLAGKEGLLSVEDRAGLVADVSALCVSGYQGTSSLLELISSWTKESENTVWEQINVTLSAMSAAWNFEPESVRNSFKAFQRELVSEKVHSLGWKFTENDGFLTQQLKTNLFSIAARSEDPIVVKAAVDMFNAYIAGDKSAINPNIRAIVFSTALKNGGEAEWNALLNIYKTTTAIDEKIVSLRSLGASSEPKLMEKTLALIFDGGVRSQDVYIPMQGLRSHPAGIRALWKWTTENWDKIVVLLPPGLSMLGSVVTINTSGFTKQVDLDAVKAYFETKNTKGFNMSLLQSQDQIKSKINWLERDAESVKAWLEQHKY</sequence>
<proteinExistence type="inferred from homology"/>
<evidence type="ECO:0000256" key="4">
    <source>
        <dbReference type="ARBA" id="ARBA00022723"/>
    </source>
</evidence>
<dbReference type="Gene3D" id="1.10.390.10">
    <property type="entry name" value="Neutral Protease Domain 2"/>
    <property type="match status" value="1"/>
</dbReference>
<dbReference type="EC" id="3.4.11.-" evidence="11"/>
<dbReference type="SUPFAM" id="SSF63737">
    <property type="entry name" value="Leukotriene A4 hydrolase N-terminal domain"/>
    <property type="match status" value="1"/>
</dbReference>
<dbReference type="InterPro" id="IPR024571">
    <property type="entry name" value="ERAP1-like_C_dom"/>
</dbReference>
<evidence type="ECO:0000256" key="8">
    <source>
        <dbReference type="PIRSR" id="PIRSR634016-1"/>
    </source>
</evidence>
<evidence type="ECO:0000256" key="2">
    <source>
        <dbReference type="ARBA" id="ARBA00022438"/>
    </source>
</evidence>
<dbReference type="InterPro" id="IPR045357">
    <property type="entry name" value="Aminopeptidase_N-like_N"/>
</dbReference>
<dbReference type="FunFam" id="1.10.390.10:FF:000001">
    <property type="entry name" value="Aminopeptidase"/>
    <property type="match status" value="1"/>
</dbReference>
<feature type="binding site" evidence="9">
    <location>
        <position position="330"/>
    </location>
    <ligand>
        <name>Zn(2+)</name>
        <dbReference type="ChEBI" id="CHEBI:29105"/>
        <note>catalytic</note>
    </ligand>
</feature>
<dbReference type="Gene3D" id="2.60.40.1730">
    <property type="entry name" value="tricorn interacting facor f3 domain"/>
    <property type="match status" value="1"/>
</dbReference>
<dbReference type="InterPro" id="IPR050344">
    <property type="entry name" value="Peptidase_M1_aminopeptidases"/>
</dbReference>
<keyword evidence="2 11" id="KW-0031">Aminopeptidase</keyword>
<dbReference type="PANTHER" id="PTHR11533">
    <property type="entry name" value="PROTEASE M1 ZINC METALLOPROTEASE"/>
    <property type="match status" value="1"/>
</dbReference>
<feature type="binding site" evidence="9">
    <location>
        <position position="307"/>
    </location>
    <ligand>
        <name>Zn(2+)</name>
        <dbReference type="ChEBI" id="CHEBI:29105"/>
        <note>catalytic</note>
    </ligand>
</feature>
<dbReference type="CDD" id="cd09601">
    <property type="entry name" value="M1_APN-Q_like"/>
    <property type="match status" value="1"/>
</dbReference>
<evidence type="ECO:0000256" key="5">
    <source>
        <dbReference type="ARBA" id="ARBA00022801"/>
    </source>
</evidence>
<evidence type="ECO:0000256" key="10">
    <source>
        <dbReference type="PIRSR" id="PIRSR634016-4"/>
    </source>
</evidence>
<keyword evidence="16" id="KW-1185">Reference proteome</keyword>
<gene>
    <name evidence="15" type="ORF">NADFUDRAFT_84232</name>
</gene>
<dbReference type="Gene3D" id="1.25.50.20">
    <property type="match status" value="1"/>
</dbReference>
<evidence type="ECO:0000256" key="1">
    <source>
        <dbReference type="ARBA" id="ARBA00010136"/>
    </source>
</evidence>
<feature type="domain" description="ERAP1-like C-terminal" evidence="13">
    <location>
        <begin position="524"/>
        <end position="841"/>
    </location>
</feature>
<evidence type="ECO:0000313" key="15">
    <source>
        <dbReference type="EMBL" id="ODQ63581.1"/>
    </source>
</evidence>
<organism evidence="15 16">
    <name type="scientific">Nadsonia fulvescens var. elongata DSM 6958</name>
    <dbReference type="NCBI Taxonomy" id="857566"/>
    <lineage>
        <taxon>Eukaryota</taxon>
        <taxon>Fungi</taxon>
        <taxon>Dikarya</taxon>
        <taxon>Ascomycota</taxon>
        <taxon>Saccharomycotina</taxon>
        <taxon>Dipodascomycetes</taxon>
        <taxon>Dipodascales</taxon>
        <taxon>Dipodascales incertae sedis</taxon>
        <taxon>Nadsonia</taxon>
    </lineage>
</organism>
<evidence type="ECO:0000256" key="7">
    <source>
        <dbReference type="ARBA" id="ARBA00023049"/>
    </source>
</evidence>
<evidence type="ECO:0000259" key="13">
    <source>
        <dbReference type="Pfam" id="PF11838"/>
    </source>
</evidence>
<dbReference type="Proteomes" id="UP000095009">
    <property type="component" value="Unassembled WGS sequence"/>
</dbReference>
<dbReference type="GO" id="GO:0006508">
    <property type="term" value="P:proteolysis"/>
    <property type="evidence" value="ECO:0007669"/>
    <property type="project" value="UniProtKB-KW"/>
</dbReference>
<feature type="site" description="Transition state stabilizer" evidence="10">
    <location>
        <position position="393"/>
    </location>
</feature>
<keyword evidence="5 11" id="KW-0378">Hydrolase</keyword>
<dbReference type="EMBL" id="KV454414">
    <property type="protein sequence ID" value="ODQ63581.1"/>
    <property type="molecule type" value="Genomic_DNA"/>
</dbReference>
<evidence type="ECO:0000313" key="16">
    <source>
        <dbReference type="Proteomes" id="UP000095009"/>
    </source>
</evidence>
<accession>A0A1E3PDX0</accession>
<dbReference type="GO" id="GO:0008270">
    <property type="term" value="F:zinc ion binding"/>
    <property type="evidence" value="ECO:0007669"/>
    <property type="project" value="UniProtKB-UniRule"/>
</dbReference>
<dbReference type="InterPro" id="IPR034016">
    <property type="entry name" value="M1_APN-typ"/>
</dbReference>
<dbReference type="InterPro" id="IPR001930">
    <property type="entry name" value="Peptidase_M1"/>
</dbReference>
<dbReference type="GO" id="GO:0000328">
    <property type="term" value="C:fungal-type vacuole lumen"/>
    <property type="evidence" value="ECO:0007669"/>
    <property type="project" value="EnsemblFungi"/>
</dbReference>
<comment type="similarity">
    <text evidence="1 11">Belongs to the peptidase M1 family.</text>
</comment>
<feature type="binding site" evidence="9">
    <location>
        <position position="311"/>
    </location>
    <ligand>
        <name>Zn(2+)</name>
        <dbReference type="ChEBI" id="CHEBI:29105"/>
        <note>catalytic</note>
    </ligand>
</feature>
<dbReference type="GO" id="GO:0042277">
    <property type="term" value="F:peptide binding"/>
    <property type="evidence" value="ECO:0007669"/>
    <property type="project" value="TreeGrafter"/>
</dbReference>
<dbReference type="Pfam" id="PF11838">
    <property type="entry name" value="ERAP1_C"/>
    <property type="match status" value="1"/>
</dbReference>
<comment type="cofactor">
    <cofactor evidence="9 11">
        <name>Zn(2+)</name>
        <dbReference type="ChEBI" id="CHEBI:29105"/>
    </cofactor>
    <text evidence="9 11">Binds 1 zinc ion per subunit.</text>
</comment>
<evidence type="ECO:0000256" key="6">
    <source>
        <dbReference type="ARBA" id="ARBA00022833"/>
    </source>
</evidence>
<keyword evidence="7 11" id="KW-0482">Metalloprotease</keyword>
<keyword evidence="3 11" id="KW-0645">Protease</keyword>
<dbReference type="SUPFAM" id="SSF55486">
    <property type="entry name" value="Metalloproteases ('zincins'), catalytic domain"/>
    <property type="match status" value="1"/>
</dbReference>
<dbReference type="InterPro" id="IPR014782">
    <property type="entry name" value="Peptidase_M1_dom"/>
</dbReference>
<evidence type="ECO:0000259" key="14">
    <source>
        <dbReference type="Pfam" id="PF17900"/>
    </source>
</evidence>
<dbReference type="GO" id="GO:0016020">
    <property type="term" value="C:membrane"/>
    <property type="evidence" value="ECO:0007669"/>
    <property type="project" value="TreeGrafter"/>
</dbReference>
<dbReference type="FunFam" id="2.60.40.1730:FF:000002">
    <property type="entry name" value="Aminopeptidase"/>
    <property type="match status" value="1"/>
</dbReference>
<dbReference type="AlphaFoldDB" id="A0A1E3PDX0"/>
<reference evidence="15 16" key="1">
    <citation type="journal article" date="2016" name="Proc. Natl. Acad. Sci. U.S.A.">
        <title>Comparative genomics of biotechnologically important yeasts.</title>
        <authorList>
            <person name="Riley R."/>
            <person name="Haridas S."/>
            <person name="Wolfe K.H."/>
            <person name="Lopes M.R."/>
            <person name="Hittinger C.T."/>
            <person name="Goeker M."/>
            <person name="Salamov A.A."/>
            <person name="Wisecaver J.H."/>
            <person name="Long T.M."/>
            <person name="Calvey C.H."/>
            <person name="Aerts A.L."/>
            <person name="Barry K.W."/>
            <person name="Choi C."/>
            <person name="Clum A."/>
            <person name="Coughlan A.Y."/>
            <person name="Deshpande S."/>
            <person name="Douglass A.P."/>
            <person name="Hanson S.J."/>
            <person name="Klenk H.-P."/>
            <person name="LaButti K.M."/>
            <person name="Lapidus A."/>
            <person name="Lindquist E.A."/>
            <person name="Lipzen A.M."/>
            <person name="Meier-Kolthoff J.P."/>
            <person name="Ohm R.A."/>
            <person name="Otillar R.P."/>
            <person name="Pangilinan J.L."/>
            <person name="Peng Y."/>
            <person name="Rokas A."/>
            <person name="Rosa C.A."/>
            <person name="Scheuner C."/>
            <person name="Sibirny A.A."/>
            <person name="Slot J.C."/>
            <person name="Stielow J.B."/>
            <person name="Sun H."/>
            <person name="Kurtzman C.P."/>
            <person name="Blackwell M."/>
            <person name="Grigoriev I.V."/>
            <person name="Jeffries T.W."/>
        </authorList>
    </citation>
    <scope>NUCLEOTIDE SEQUENCE [LARGE SCALE GENOMIC DNA]</scope>
    <source>
        <strain evidence="15 16">DSM 6958</strain>
    </source>
</reference>
<dbReference type="GO" id="GO:0120113">
    <property type="term" value="P:cytoplasm to vacuole targeting by the NVT pathway"/>
    <property type="evidence" value="ECO:0007669"/>
    <property type="project" value="EnsemblFungi"/>
</dbReference>
<dbReference type="FunFam" id="1.25.50.20:FF:000002">
    <property type="entry name" value="Aminopeptidase"/>
    <property type="match status" value="1"/>
</dbReference>
<dbReference type="GO" id="GO:0005771">
    <property type="term" value="C:multivesicular body"/>
    <property type="evidence" value="ECO:0007669"/>
    <property type="project" value="EnsemblFungi"/>
</dbReference>
<dbReference type="GO" id="GO:0070006">
    <property type="term" value="F:metalloaminopeptidase activity"/>
    <property type="evidence" value="ECO:0007669"/>
    <property type="project" value="TreeGrafter"/>
</dbReference>
<dbReference type="FunFam" id="2.60.40.1910:FF:000004">
    <property type="entry name" value="Aminopeptidase"/>
    <property type="match status" value="1"/>
</dbReference>
<feature type="active site" description="Proton acceptor" evidence="8">
    <location>
        <position position="308"/>
    </location>
</feature>
<evidence type="ECO:0000256" key="9">
    <source>
        <dbReference type="PIRSR" id="PIRSR634016-3"/>
    </source>
</evidence>
<protein>
    <recommendedName>
        <fullName evidence="11">Aminopeptidase</fullName>
        <ecNumber evidence="11">3.4.11.-</ecNumber>
    </recommendedName>
</protein>
<dbReference type="PRINTS" id="PR00756">
    <property type="entry name" value="ALADIPTASE"/>
</dbReference>